<feature type="compositionally biased region" description="Basic and acidic residues" evidence="1">
    <location>
        <begin position="37"/>
        <end position="50"/>
    </location>
</feature>
<dbReference type="GeneID" id="5485285"/>
<protein>
    <submittedName>
        <fullName evidence="2">Uncharacterized protein</fullName>
    </submittedName>
</protein>
<dbReference type="RefSeq" id="XP_001589087.1">
    <property type="nucleotide sequence ID" value="XM_001589037.1"/>
</dbReference>
<gene>
    <name evidence="2" type="ORF">SS1G_09720</name>
</gene>
<keyword evidence="3" id="KW-1185">Reference proteome</keyword>
<accession>A7EWL1</accession>
<feature type="region of interest" description="Disordered" evidence="1">
    <location>
        <begin position="1"/>
        <end position="56"/>
    </location>
</feature>
<evidence type="ECO:0000313" key="3">
    <source>
        <dbReference type="Proteomes" id="UP000001312"/>
    </source>
</evidence>
<dbReference type="Proteomes" id="UP000001312">
    <property type="component" value="Unassembled WGS sequence"/>
</dbReference>
<evidence type="ECO:0000313" key="2">
    <source>
        <dbReference type="EMBL" id="EDN93853.1"/>
    </source>
</evidence>
<dbReference type="AlphaFoldDB" id="A7EWL1"/>
<reference evidence="3" key="1">
    <citation type="journal article" date="2011" name="PLoS Genet.">
        <title>Genomic analysis of the necrotrophic fungal pathogens Sclerotinia sclerotiorum and Botrytis cinerea.</title>
        <authorList>
            <person name="Amselem J."/>
            <person name="Cuomo C.A."/>
            <person name="van Kan J.A."/>
            <person name="Viaud M."/>
            <person name="Benito E.P."/>
            <person name="Couloux A."/>
            <person name="Coutinho P.M."/>
            <person name="de Vries R.P."/>
            <person name="Dyer P.S."/>
            <person name="Fillinger S."/>
            <person name="Fournier E."/>
            <person name="Gout L."/>
            <person name="Hahn M."/>
            <person name="Kohn L."/>
            <person name="Lapalu N."/>
            <person name="Plummer K.M."/>
            <person name="Pradier J.M."/>
            <person name="Quevillon E."/>
            <person name="Sharon A."/>
            <person name="Simon A."/>
            <person name="ten Have A."/>
            <person name="Tudzynski B."/>
            <person name="Tudzynski P."/>
            <person name="Wincker P."/>
            <person name="Andrew M."/>
            <person name="Anthouard V."/>
            <person name="Beever R.E."/>
            <person name="Beffa R."/>
            <person name="Benoit I."/>
            <person name="Bouzid O."/>
            <person name="Brault B."/>
            <person name="Chen Z."/>
            <person name="Choquer M."/>
            <person name="Collemare J."/>
            <person name="Cotton P."/>
            <person name="Danchin E.G."/>
            <person name="Da Silva C."/>
            <person name="Gautier A."/>
            <person name="Giraud C."/>
            <person name="Giraud T."/>
            <person name="Gonzalez C."/>
            <person name="Grossetete S."/>
            <person name="Guldener U."/>
            <person name="Henrissat B."/>
            <person name="Howlett B.J."/>
            <person name="Kodira C."/>
            <person name="Kretschmer M."/>
            <person name="Lappartient A."/>
            <person name="Leroch M."/>
            <person name="Levis C."/>
            <person name="Mauceli E."/>
            <person name="Neuveglise C."/>
            <person name="Oeser B."/>
            <person name="Pearson M."/>
            <person name="Poulain J."/>
            <person name="Poussereau N."/>
            <person name="Quesneville H."/>
            <person name="Rascle C."/>
            <person name="Schumacher J."/>
            <person name="Segurens B."/>
            <person name="Sexton A."/>
            <person name="Silva E."/>
            <person name="Sirven C."/>
            <person name="Soanes D.M."/>
            <person name="Talbot N.J."/>
            <person name="Templeton M."/>
            <person name="Yandava C."/>
            <person name="Yarden O."/>
            <person name="Zeng Q."/>
            <person name="Rollins J.A."/>
            <person name="Lebrun M.H."/>
            <person name="Dickman M."/>
        </authorList>
    </citation>
    <scope>NUCLEOTIDE SEQUENCE [LARGE SCALE GENOMIC DNA]</scope>
    <source>
        <strain evidence="3">ATCC 18683 / 1980 / Ss-1</strain>
    </source>
</reference>
<name>A7EWL1_SCLS1</name>
<evidence type="ECO:0000256" key="1">
    <source>
        <dbReference type="SAM" id="MobiDB-lite"/>
    </source>
</evidence>
<dbReference type="InParanoid" id="A7EWL1"/>
<proteinExistence type="predicted"/>
<sequence>MPWGLSRQAPSKVAISRDGPWLTPRAEDPQTTTKSEVLSEKRGDVPRERTNGSGRTGSLYILLPFDPFNGDQATCREDKVATIKKPASCNIGNLNRPEIASTYDKGPALTDYVLKLRFEALSSTGRMILVVIEGLKEQ</sequence>
<dbReference type="KEGG" id="ssl:SS1G_09720"/>
<organism evidence="2 3">
    <name type="scientific">Sclerotinia sclerotiorum (strain ATCC 18683 / 1980 / Ss-1)</name>
    <name type="common">White mold</name>
    <name type="synonym">Whetzelinia sclerotiorum</name>
    <dbReference type="NCBI Taxonomy" id="665079"/>
    <lineage>
        <taxon>Eukaryota</taxon>
        <taxon>Fungi</taxon>
        <taxon>Dikarya</taxon>
        <taxon>Ascomycota</taxon>
        <taxon>Pezizomycotina</taxon>
        <taxon>Leotiomycetes</taxon>
        <taxon>Helotiales</taxon>
        <taxon>Sclerotiniaceae</taxon>
        <taxon>Sclerotinia</taxon>
    </lineage>
</organism>
<dbReference type="EMBL" id="CH476634">
    <property type="protein sequence ID" value="EDN93853.1"/>
    <property type="molecule type" value="Genomic_DNA"/>
</dbReference>